<keyword evidence="2" id="KW-1185">Reference proteome</keyword>
<name>A0AAV4TT98_9ARAC</name>
<evidence type="ECO:0000313" key="1">
    <source>
        <dbReference type="EMBL" id="GIY49309.1"/>
    </source>
</evidence>
<protein>
    <submittedName>
        <fullName evidence="1">Uncharacterized protein</fullName>
    </submittedName>
</protein>
<dbReference type="Proteomes" id="UP001054837">
    <property type="component" value="Unassembled WGS sequence"/>
</dbReference>
<evidence type="ECO:0000313" key="2">
    <source>
        <dbReference type="Proteomes" id="UP001054837"/>
    </source>
</evidence>
<dbReference type="AlphaFoldDB" id="A0AAV4TT98"/>
<gene>
    <name evidence="1" type="ORF">CDAR_283621</name>
</gene>
<proteinExistence type="predicted"/>
<sequence>MFDHQTGFGNIIKDLLKTCISSKVPSERLASPVFSEKLSNLSDEELCARITTVTKKKDITQNLYVAYPAVVTGHSPDDDDGFRR</sequence>
<organism evidence="1 2">
    <name type="scientific">Caerostris darwini</name>
    <dbReference type="NCBI Taxonomy" id="1538125"/>
    <lineage>
        <taxon>Eukaryota</taxon>
        <taxon>Metazoa</taxon>
        <taxon>Ecdysozoa</taxon>
        <taxon>Arthropoda</taxon>
        <taxon>Chelicerata</taxon>
        <taxon>Arachnida</taxon>
        <taxon>Araneae</taxon>
        <taxon>Araneomorphae</taxon>
        <taxon>Entelegynae</taxon>
        <taxon>Araneoidea</taxon>
        <taxon>Araneidae</taxon>
        <taxon>Caerostris</taxon>
    </lineage>
</organism>
<reference evidence="1 2" key="1">
    <citation type="submission" date="2021-06" db="EMBL/GenBank/DDBJ databases">
        <title>Caerostris darwini draft genome.</title>
        <authorList>
            <person name="Kono N."/>
            <person name="Arakawa K."/>
        </authorList>
    </citation>
    <scope>NUCLEOTIDE SEQUENCE [LARGE SCALE GENOMIC DNA]</scope>
</reference>
<comment type="caution">
    <text evidence="1">The sequence shown here is derived from an EMBL/GenBank/DDBJ whole genome shotgun (WGS) entry which is preliminary data.</text>
</comment>
<dbReference type="EMBL" id="BPLQ01010220">
    <property type="protein sequence ID" value="GIY49309.1"/>
    <property type="molecule type" value="Genomic_DNA"/>
</dbReference>
<accession>A0AAV4TT98</accession>